<dbReference type="EMBL" id="BN001304">
    <property type="protein sequence ID" value="CBF79474.1"/>
    <property type="molecule type" value="Genomic_DNA"/>
</dbReference>
<dbReference type="Proteomes" id="UP000000560">
    <property type="component" value="Chromosome IV"/>
</dbReference>
<dbReference type="AlphaFoldDB" id="Q5AW44"/>
<sequence>MSYTLTPLTGEYGYDRDGHIKRQACRNW</sequence>
<organism evidence="1 2">
    <name type="scientific">Emericella nidulans (strain FGSC A4 / ATCC 38163 / CBS 112.46 / NRRL 194 / M139)</name>
    <name type="common">Aspergillus nidulans</name>
    <dbReference type="NCBI Taxonomy" id="227321"/>
    <lineage>
        <taxon>Eukaryota</taxon>
        <taxon>Fungi</taxon>
        <taxon>Dikarya</taxon>
        <taxon>Ascomycota</taxon>
        <taxon>Pezizomycotina</taxon>
        <taxon>Eurotiomycetes</taxon>
        <taxon>Eurotiomycetidae</taxon>
        <taxon>Eurotiales</taxon>
        <taxon>Aspergillaceae</taxon>
        <taxon>Aspergillus</taxon>
        <taxon>Aspergillus subgen. Nidulantes</taxon>
    </lineage>
</organism>
<dbReference type="HOGENOM" id="CLU_3413105_0_0_1"/>
<proteinExistence type="predicted"/>
<name>Q5AW44_EMENI</name>
<dbReference type="InParanoid" id="Q5AW44"/>
<accession>C8VBG3</accession>
<evidence type="ECO:0000313" key="1">
    <source>
        <dbReference type="EMBL" id="CBF79474.1"/>
    </source>
</evidence>
<protein>
    <submittedName>
        <fullName evidence="1">Uncharacterized protein</fullName>
    </submittedName>
</protein>
<reference evidence="2" key="2">
    <citation type="journal article" date="2009" name="Fungal Genet. Biol.">
        <title>The 2008 update of the Aspergillus nidulans genome annotation: a community effort.</title>
        <authorList>
            <person name="Wortman J.R."/>
            <person name="Gilsenan J.M."/>
            <person name="Joardar V."/>
            <person name="Deegan J."/>
            <person name="Clutterbuck J."/>
            <person name="Andersen M.R."/>
            <person name="Archer D."/>
            <person name="Bencina M."/>
            <person name="Braus G."/>
            <person name="Coutinho P."/>
            <person name="von Dohren H."/>
            <person name="Doonan J."/>
            <person name="Driessen A.J."/>
            <person name="Durek P."/>
            <person name="Espeso E."/>
            <person name="Fekete E."/>
            <person name="Flipphi M."/>
            <person name="Estrada C.G."/>
            <person name="Geysens S."/>
            <person name="Goldman G."/>
            <person name="de Groot P.W."/>
            <person name="Hansen K."/>
            <person name="Harris S.D."/>
            <person name="Heinekamp T."/>
            <person name="Helmstaedt K."/>
            <person name="Henrissat B."/>
            <person name="Hofmann G."/>
            <person name="Homan T."/>
            <person name="Horio T."/>
            <person name="Horiuchi H."/>
            <person name="James S."/>
            <person name="Jones M."/>
            <person name="Karaffa L."/>
            <person name="Karanyi Z."/>
            <person name="Kato M."/>
            <person name="Keller N."/>
            <person name="Kelly D.E."/>
            <person name="Kiel J.A."/>
            <person name="Kim J.M."/>
            <person name="van der Klei I.J."/>
            <person name="Klis F.M."/>
            <person name="Kovalchuk A."/>
            <person name="Krasevec N."/>
            <person name="Kubicek C.P."/>
            <person name="Liu B."/>
            <person name="Maccabe A."/>
            <person name="Meyer V."/>
            <person name="Mirabito P."/>
            <person name="Miskei M."/>
            <person name="Mos M."/>
            <person name="Mullins J."/>
            <person name="Nelson D.R."/>
            <person name="Nielsen J."/>
            <person name="Oakley B.R."/>
            <person name="Osmani S.A."/>
            <person name="Pakula T."/>
            <person name="Paszewski A."/>
            <person name="Paulsen I."/>
            <person name="Pilsyk S."/>
            <person name="Pocsi I."/>
            <person name="Punt P.J."/>
            <person name="Ram A.F."/>
            <person name="Ren Q."/>
            <person name="Robellet X."/>
            <person name="Robson G."/>
            <person name="Seiboth B."/>
            <person name="van Solingen P."/>
            <person name="Specht T."/>
            <person name="Sun J."/>
            <person name="Taheri-Talesh N."/>
            <person name="Takeshita N."/>
            <person name="Ussery D."/>
            <person name="vanKuyk P.A."/>
            <person name="Visser H."/>
            <person name="van de Vondervoort P.J."/>
            <person name="de Vries R.P."/>
            <person name="Walton J."/>
            <person name="Xiang X."/>
            <person name="Xiong Y."/>
            <person name="Zeng A.P."/>
            <person name="Brandt B.W."/>
            <person name="Cornell M.J."/>
            <person name="van den Hondel C.A."/>
            <person name="Visser J."/>
            <person name="Oliver S.G."/>
            <person name="Turner G."/>
        </authorList>
    </citation>
    <scope>GENOME REANNOTATION</scope>
    <source>
        <strain evidence="2">FGSC A4 / ATCC 38163 / CBS 112.46 / NRRL 194 / M139</strain>
    </source>
</reference>
<evidence type="ECO:0000313" key="2">
    <source>
        <dbReference type="Proteomes" id="UP000000560"/>
    </source>
</evidence>
<gene>
    <name evidence="1" type="ORF">ANIA_07486</name>
</gene>
<keyword evidence="2" id="KW-1185">Reference proteome</keyword>
<reference evidence="2" key="1">
    <citation type="journal article" date="2005" name="Nature">
        <title>Sequencing of Aspergillus nidulans and comparative analysis with A. fumigatus and A. oryzae.</title>
        <authorList>
            <person name="Galagan J.E."/>
            <person name="Calvo S.E."/>
            <person name="Cuomo C."/>
            <person name="Ma L.J."/>
            <person name="Wortman J.R."/>
            <person name="Batzoglou S."/>
            <person name="Lee S.I."/>
            <person name="Basturkmen M."/>
            <person name="Spevak C.C."/>
            <person name="Clutterbuck J."/>
            <person name="Kapitonov V."/>
            <person name="Jurka J."/>
            <person name="Scazzocchio C."/>
            <person name="Farman M."/>
            <person name="Butler J."/>
            <person name="Purcell S."/>
            <person name="Harris S."/>
            <person name="Braus G.H."/>
            <person name="Draht O."/>
            <person name="Busch S."/>
            <person name="D'Enfert C."/>
            <person name="Bouchier C."/>
            <person name="Goldman G.H."/>
            <person name="Bell-Pedersen D."/>
            <person name="Griffiths-Jones S."/>
            <person name="Doonan J.H."/>
            <person name="Yu J."/>
            <person name="Vienken K."/>
            <person name="Pain A."/>
            <person name="Freitag M."/>
            <person name="Selker E.U."/>
            <person name="Archer D.B."/>
            <person name="Penalva M.A."/>
            <person name="Oakley B.R."/>
            <person name="Momany M."/>
            <person name="Tanaka T."/>
            <person name="Kumagai T."/>
            <person name="Asai K."/>
            <person name="Machida M."/>
            <person name="Nierman W.C."/>
            <person name="Denning D.W."/>
            <person name="Caddick M."/>
            <person name="Hynes M."/>
            <person name="Paoletti M."/>
            <person name="Fischer R."/>
            <person name="Miller B."/>
            <person name="Dyer P."/>
            <person name="Sachs M.S."/>
            <person name="Osmani S.A."/>
            <person name="Birren B.W."/>
        </authorList>
    </citation>
    <scope>NUCLEOTIDE SEQUENCE [LARGE SCALE GENOMIC DNA]</scope>
    <source>
        <strain evidence="2">FGSC A4 / ATCC 38163 / CBS 112.46 / NRRL 194 / M139</strain>
    </source>
</reference>
<accession>Q5AW44</accession>